<gene>
    <name evidence="1" type="ORF">LMG29542_07428</name>
</gene>
<dbReference type="Proteomes" id="UP000494363">
    <property type="component" value="Unassembled WGS sequence"/>
</dbReference>
<sequence length="78" mass="8385">MADVESVSGMGLRPAAAQIRTAWINGLLWKRSCPSRQACSMSLPVGTSDSDCACVSLRRPLHAMHLRNLSNGTLLTSE</sequence>
<organism evidence="1 2">
    <name type="scientific">Paraburkholderia humisilvae</name>
    <dbReference type="NCBI Taxonomy" id="627669"/>
    <lineage>
        <taxon>Bacteria</taxon>
        <taxon>Pseudomonadati</taxon>
        <taxon>Pseudomonadota</taxon>
        <taxon>Betaproteobacteria</taxon>
        <taxon>Burkholderiales</taxon>
        <taxon>Burkholderiaceae</taxon>
        <taxon>Paraburkholderia</taxon>
    </lineage>
</organism>
<keyword evidence="2" id="KW-1185">Reference proteome</keyword>
<evidence type="ECO:0000313" key="2">
    <source>
        <dbReference type="Proteomes" id="UP000494363"/>
    </source>
</evidence>
<accession>A0A6J5F946</accession>
<protein>
    <submittedName>
        <fullName evidence="1">Uncharacterized protein</fullName>
    </submittedName>
</protein>
<reference evidence="1 2" key="1">
    <citation type="submission" date="2020-04" db="EMBL/GenBank/DDBJ databases">
        <authorList>
            <person name="De Canck E."/>
        </authorList>
    </citation>
    <scope>NUCLEOTIDE SEQUENCE [LARGE SCALE GENOMIC DNA]</scope>
    <source>
        <strain evidence="1 2">LMG 29542</strain>
    </source>
</reference>
<dbReference type="AlphaFoldDB" id="A0A6J5F946"/>
<evidence type="ECO:0000313" key="1">
    <source>
        <dbReference type="EMBL" id="CAB3773765.1"/>
    </source>
</evidence>
<dbReference type="EMBL" id="CADIKH010000085">
    <property type="protein sequence ID" value="CAB3773765.1"/>
    <property type="molecule type" value="Genomic_DNA"/>
</dbReference>
<proteinExistence type="predicted"/>
<name>A0A6J5F946_9BURK</name>